<dbReference type="FunFam" id="3.30.420.40:FF:000171">
    <property type="entry name" value="Heat shock 70 kDa protein 4"/>
    <property type="match status" value="2"/>
</dbReference>
<dbReference type="PANTHER" id="PTHR45639:SF4">
    <property type="entry name" value="HSC70CB, ISOFORM G"/>
    <property type="match status" value="1"/>
</dbReference>
<evidence type="ECO:0000256" key="2">
    <source>
        <dbReference type="ARBA" id="ARBA00022840"/>
    </source>
</evidence>
<dbReference type="InterPro" id="IPR029048">
    <property type="entry name" value="HSP70_C_sf"/>
</dbReference>
<feature type="region of interest" description="Disordered" evidence="3">
    <location>
        <begin position="740"/>
        <end position="796"/>
    </location>
</feature>
<protein>
    <recommendedName>
        <fullName evidence="6">Heat shock protein 70</fullName>
    </recommendedName>
</protein>
<dbReference type="Pfam" id="PF00012">
    <property type="entry name" value="HSP70"/>
    <property type="match status" value="1"/>
</dbReference>
<dbReference type="PANTHER" id="PTHR45639">
    <property type="entry name" value="HSC70CB, ISOFORM G-RELATED"/>
    <property type="match status" value="1"/>
</dbReference>
<dbReference type="FunFam" id="3.90.640.10:FF:000004">
    <property type="entry name" value="Heat shock 70 kDa protein 4"/>
    <property type="match status" value="1"/>
</dbReference>
<dbReference type="SUPFAM" id="SSF53067">
    <property type="entry name" value="Actin-like ATPase domain"/>
    <property type="match status" value="2"/>
</dbReference>
<dbReference type="EMBL" id="MDYQ01000172">
    <property type="protein sequence ID" value="PRP79757.1"/>
    <property type="molecule type" value="Genomic_DNA"/>
</dbReference>
<dbReference type="GO" id="GO:0005634">
    <property type="term" value="C:nucleus"/>
    <property type="evidence" value="ECO:0007669"/>
    <property type="project" value="TreeGrafter"/>
</dbReference>
<dbReference type="InterPro" id="IPR029047">
    <property type="entry name" value="HSP70_peptide-bd_sf"/>
</dbReference>
<dbReference type="FunCoup" id="A0A2P6N745">
    <property type="interactions" value="1095"/>
</dbReference>
<dbReference type="OrthoDB" id="434160at2759"/>
<dbReference type="InParanoid" id="A0A2P6N745"/>
<feature type="region of interest" description="Disordered" evidence="3">
    <location>
        <begin position="505"/>
        <end position="537"/>
    </location>
</feature>
<dbReference type="Proteomes" id="UP000241769">
    <property type="component" value="Unassembled WGS sequence"/>
</dbReference>
<evidence type="ECO:0000256" key="1">
    <source>
        <dbReference type="ARBA" id="ARBA00022741"/>
    </source>
</evidence>
<feature type="compositionally biased region" description="Basic and acidic residues" evidence="3">
    <location>
        <begin position="751"/>
        <end position="771"/>
    </location>
</feature>
<dbReference type="Gene3D" id="3.30.420.40">
    <property type="match status" value="2"/>
</dbReference>
<evidence type="ECO:0000256" key="3">
    <source>
        <dbReference type="SAM" id="MobiDB-lite"/>
    </source>
</evidence>
<dbReference type="FunFam" id="1.20.1270.10:FF:000002">
    <property type="entry name" value="Heat shock 70 kDa protein 4"/>
    <property type="match status" value="1"/>
</dbReference>
<dbReference type="GO" id="GO:0140662">
    <property type="term" value="F:ATP-dependent protein folding chaperone"/>
    <property type="evidence" value="ECO:0007669"/>
    <property type="project" value="InterPro"/>
</dbReference>
<dbReference type="AlphaFoldDB" id="A0A2P6N745"/>
<gene>
    <name evidence="4" type="ORF">PROFUN_12619</name>
</gene>
<evidence type="ECO:0008006" key="6">
    <source>
        <dbReference type="Google" id="ProtNLM"/>
    </source>
</evidence>
<keyword evidence="1" id="KW-0547">Nucleotide-binding</keyword>
<dbReference type="STRING" id="1890364.A0A2P6N745"/>
<accession>A0A2P6N745</accession>
<evidence type="ECO:0000313" key="5">
    <source>
        <dbReference type="Proteomes" id="UP000241769"/>
    </source>
</evidence>
<keyword evidence="2" id="KW-0067">ATP-binding</keyword>
<feature type="compositionally biased region" description="Basic and acidic residues" evidence="3">
    <location>
        <begin position="784"/>
        <end position="796"/>
    </location>
</feature>
<feature type="compositionally biased region" description="Low complexity" evidence="3">
    <location>
        <begin position="514"/>
        <end position="524"/>
    </location>
</feature>
<dbReference type="Gene3D" id="3.30.30.30">
    <property type="match status" value="1"/>
</dbReference>
<keyword evidence="5" id="KW-1185">Reference proteome</keyword>
<proteinExistence type="predicted"/>
<dbReference type="Gene3D" id="2.60.34.10">
    <property type="entry name" value="Substrate Binding Domain Of DNAk, Chain A, domain 1"/>
    <property type="match status" value="1"/>
</dbReference>
<dbReference type="InterPro" id="IPR043129">
    <property type="entry name" value="ATPase_NBD"/>
</dbReference>
<dbReference type="InterPro" id="IPR013126">
    <property type="entry name" value="Hsp_70_fam"/>
</dbReference>
<dbReference type="SUPFAM" id="SSF100934">
    <property type="entry name" value="Heat shock protein 70kD (HSP70), C-terminal subdomain"/>
    <property type="match status" value="2"/>
</dbReference>
<organism evidence="4 5">
    <name type="scientific">Planoprotostelium fungivorum</name>
    <dbReference type="NCBI Taxonomy" id="1890364"/>
    <lineage>
        <taxon>Eukaryota</taxon>
        <taxon>Amoebozoa</taxon>
        <taxon>Evosea</taxon>
        <taxon>Variosea</taxon>
        <taxon>Cavosteliida</taxon>
        <taxon>Cavosteliaceae</taxon>
        <taxon>Planoprotostelium</taxon>
    </lineage>
</organism>
<dbReference type="GO" id="GO:0005829">
    <property type="term" value="C:cytosol"/>
    <property type="evidence" value="ECO:0007669"/>
    <property type="project" value="TreeGrafter"/>
</dbReference>
<dbReference type="Gene3D" id="3.90.640.10">
    <property type="entry name" value="Actin, Chain A, domain 4"/>
    <property type="match status" value="1"/>
</dbReference>
<dbReference type="Gene3D" id="1.20.1270.10">
    <property type="match status" value="1"/>
</dbReference>
<evidence type="ECO:0000313" key="4">
    <source>
        <dbReference type="EMBL" id="PRP79757.1"/>
    </source>
</evidence>
<dbReference type="GO" id="GO:0005524">
    <property type="term" value="F:ATP binding"/>
    <property type="evidence" value="ECO:0007669"/>
    <property type="project" value="UniProtKB-KW"/>
</dbReference>
<comment type="caution">
    <text evidence="4">The sequence shown here is derived from an EMBL/GenBank/DDBJ whole genome shotgun (WGS) entry which is preliminary data.</text>
</comment>
<dbReference type="PRINTS" id="PR00301">
    <property type="entry name" value="HEATSHOCK70"/>
</dbReference>
<name>A0A2P6N745_9EUKA</name>
<dbReference type="FunFam" id="3.30.30.30:FF:000002">
    <property type="entry name" value="Heat shock 70 kDa protein 4"/>
    <property type="match status" value="1"/>
</dbReference>
<sequence>MSVIGIDFGTQNITIAAAQKGGIDVLLNEVSSRQTPCMASFGEKERALGEPALTQFARNTKNTVINVKRLLGRNFDEEEMQEEIKSLPFKTNKNAAGEVGINVTYANQKREFDPTTVAAMILGKVKQIAEKATEKPCKDVVISVPGWWTVAQRQALLDASRIAGVNALKLISDHAASALQYGIYKTNLSETEPLNVVIIDVGYSGTSVSVVEFMKGKLRVVSTAYDRNLGGRDFDRVLVDHFVKEFSTKYKIDIRSNEKALIRLEVACEKLKKVLNTVPEAPINIDSLMNDIDVRGMMKRADFDAMSASLLDRLMEVVNKAITDSKIPTDKMFAVEITGGCTRLLAVQTRLAEGLKRDISKTLNQEESVARGCALQCAILSPIFKVREFNLVDVQPYPIRVTWEKATPAEDNVLELFPVDSTIPSAKILTVCGHESLDLTAEYADVSLLPKGSSTVIGRYTVKKINPTKKETSKLRLKIKLDQHGILVAESATLVEDLAEEKAEESTKMDVVKEAAPAEGTATEGAEKKEEKKEKKKVKRTDVPIQFESGPALSTKQLNDMTELEIKMASDDRLSQETAERKNAVETYIYDMRSKISESLASFTTEAVATSFSKQLEDAESWLYEDGAEQTKSVYVKKLEELKTVGDPIAKRRYESENRYEAISSLRSTVQNFRLLATSEDPKYEHIDKSEKSKILDECDSVEKTANDAFNKQEQQPKHTDATFTVADILKKKADLERLANGILSKPKPAPPKEEKKPEAPKSEGETKEGTAEGQPAQDTTPAAEEKKPAADMDLD</sequence>
<reference evidence="4 5" key="1">
    <citation type="journal article" date="2018" name="Genome Biol. Evol.">
        <title>Multiple Roots of Fruiting Body Formation in Amoebozoa.</title>
        <authorList>
            <person name="Hillmann F."/>
            <person name="Forbes G."/>
            <person name="Novohradska S."/>
            <person name="Ferling I."/>
            <person name="Riege K."/>
            <person name="Groth M."/>
            <person name="Westermann M."/>
            <person name="Marz M."/>
            <person name="Spaller T."/>
            <person name="Winckler T."/>
            <person name="Schaap P."/>
            <person name="Glockner G."/>
        </authorList>
    </citation>
    <scope>NUCLEOTIDE SEQUENCE [LARGE SCALE GENOMIC DNA]</scope>
    <source>
        <strain evidence="4 5">Jena</strain>
    </source>
</reference>
<dbReference type="SUPFAM" id="SSF100920">
    <property type="entry name" value="Heat shock protein 70kD (HSP70), peptide-binding domain"/>
    <property type="match status" value="1"/>
</dbReference>